<dbReference type="Proteomes" id="UP000767291">
    <property type="component" value="Unassembled WGS sequence"/>
</dbReference>
<comment type="caution">
    <text evidence="4">The sequence shown here is derived from an EMBL/GenBank/DDBJ whole genome shotgun (WGS) entry which is preliminary data.</text>
</comment>
<evidence type="ECO:0000259" key="3">
    <source>
        <dbReference type="Pfam" id="PF12671"/>
    </source>
</evidence>
<dbReference type="InterPro" id="IPR024301">
    <property type="entry name" value="Amidase_6"/>
</dbReference>
<dbReference type="EMBL" id="JAGGJX010000001">
    <property type="protein sequence ID" value="MBP1854450.1"/>
    <property type="molecule type" value="Genomic_DNA"/>
</dbReference>
<dbReference type="PANTHER" id="PTHR40032">
    <property type="entry name" value="EXPORTED PROTEIN-RELATED"/>
    <property type="match status" value="1"/>
</dbReference>
<dbReference type="Pfam" id="PF12671">
    <property type="entry name" value="Amidase_6"/>
    <property type="match status" value="1"/>
</dbReference>
<reference evidence="4 5" key="1">
    <citation type="submission" date="2021-03" db="EMBL/GenBank/DDBJ databases">
        <title>Genomic Encyclopedia of Type Strains, Phase IV (KMG-IV): sequencing the most valuable type-strain genomes for metagenomic binning, comparative biology and taxonomic classification.</title>
        <authorList>
            <person name="Goeker M."/>
        </authorList>
    </citation>
    <scope>NUCLEOTIDE SEQUENCE [LARGE SCALE GENOMIC DNA]</scope>
    <source>
        <strain evidence="4 5">DSM 1289</strain>
    </source>
</reference>
<evidence type="ECO:0000313" key="5">
    <source>
        <dbReference type="Proteomes" id="UP000767291"/>
    </source>
</evidence>
<name>A0ABS4E931_9FIRM</name>
<accession>A0ABS4E931</accession>
<gene>
    <name evidence="4" type="ORF">J2Z43_000840</name>
</gene>
<keyword evidence="5" id="KW-1185">Reference proteome</keyword>
<keyword evidence="2" id="KW-0472">Membrane</keyword>
<protein>
    <recommendedName>
        <fullName evidence="3">Putative amidase domain-containing protein</fullName>
    </recommendedName>
</protein>
<sequence>MKKLNLKNKYIKGVVGLVLLVVFFGAGFYTLRNTDLSEESLESSKLIDTKDDKGKEVKEDNKNKLEKETKEERKAREEREEYKIILEDLFDFRNTAILNKNENILKGIFDTDKKFGLWAYEHEIKKMKYLENWSSKQGVKFKNIKTKVNVRKVREREKNLYGVICSVSTEYKYTYTNQKNKVNTFRIGTEHYLHVKKVKNKYIITKEWYTDPFADSLNLENIKSDDIRNFIDSKKEVELNLTPEQKKGVSYAHKYAGSAADEEDGLKFNENYRNYNPEGGDCANYASQIMFESGRFEKNATWNYSEGAGTKAWVNAQAFKNYLLYSGRGSLLTKGTFEEVYKEAYFLRPGDIVGYEKGGRITHVSTVTGLDSKGYPLVTCHNTDRLLVPWDLGWSDKDIKFHIIKVNY</sequence>
<evidence type="ECO:0000256" key="2">
    <source>
        <dbReference type="SAM" id="Phobius"/>
    </source>
</evidence>
<organism evidence="4 5">
    <name type="scientific">Metaclostridioides mangenotii</name>
    <dbReference type="NCBI Taxonomy" id="1540"/>
    <lineage>
        <taxon>Bacteria</taxon>
        <taxon>Bacillati</taxon>
        <taxon>Bacillota</taxon>
        <taxon>Clostridia</taxon>
        <taxon>Peptostreptococcales</taxon>
        <taxon>Peptostreptococcaceae</taxon>
        <taxon>Metaclostridioides</taxon>
    </lineage>
</organism>
<dbReference type="PANTHER" id="PTHR40032:SF1">
    <property type="entry name" value="EXPORTED PROTEIN"/>
    <property type="match status" value="1"/>
</dbReference>
<keyword evidence="2" id="KW-1133">Transmembrane helix</keyword>
<keyword evidence="2" id="KW-0812">Transmembrane</keyword>
<evidence type="ECO:0000313" key="4">
    <source>
        <dbReference type="EMBL" id="MBP1854450.1"/>
    </source>
</evidence>
<feature type="domain" description="Putative amidase" evidence="3">
    <location>
        <begin position="245"/>
        <end position="404"/>
    </location>
</feature>
<evidence type="ECO:0000256" key="1">
    <source>
        <dbReference type="SAM" id="MobiDB-lite"/>
    </source>
</evidence>
<feature type="region of interest" description="Disordered" evidence="1">
    <location>
        <begin position="52"/>
        <end position="73"/>
    </location>
</feature>
<proteinExistence type="predicted"/>
<feature type="transmembrane region" description="Helical" evidence="2">
    <location>
        <begin position="12"/>
        <end position="31"/>
    </location>
</feature>
<dbReference type="RefSeq" id="WP_209455964.1">
    <property type="nucleotide sequence ID" value="NZ_BAAACS010000012.1"/>
</dbReference>